<comment type="similarity">
    <text evidence="1 3">Belongs to the gamma-glutamylcyclotransferase family.</text>
</comment>
<dbReference type="InterPro" id="IPR009288">
    <property type="entry name" value="AIG2-like_dom"/>
</dbReference>
<feature type="active site" description="Proton acceptor" evidence="2">
    <location>
        <position position="75"/>
    </location>
</feature>
<sequence length="134" mass="15533">MNKHLVFVYGTLRANQGNHHFLRTASIIAQHSWTTGKLYNVGCGYPAMTLEHGSKVYGELYKVSDEVLVQLDMLEDYQKDNLENGLYDRTVRTVYTNDQVHDAILYFFTMEQVKFLRQIKSGDWVADQSKGHRL</sequence>
<comment type="caution">
    <text evidence="5">The sequence shown here is derived from an EMBL/GenBank/DDBJ whole genome shotgun (WGS) entry which is preliminary data.</text>
</comment>
<dbReference type="InterPro" id="IPR013024">
    <property type="entry name" value="GGCT-like"/>
</dbReference>
<dbReference type="GO" id="GO:0005829">
    <property type="term" value="C:cytosol"/>
    <property type="evidence" value="ECO:0007669"/>
    <property type="project" value="TreeGrafter"/>
</dbReference>
<evidence type="ECO:0000313" key="6">
    <source>
        <dbReference type="Proteomes" id="UP001145072"/>
    </source>
</evidence>
<evidence type="ECO:0000256" key="3">
    <source>
        <dbReference type="RuleBase" id="RU367036"/>
    </source>
</evidence>
<gene>
    <name evidence="5" type="ORF">NC661_10250</name>
</gene>
<dbReference type="CDD" id="cd06661">
    <property type="entry name" value="GGCT_like"/>
    <property type="match status" value="1"/>
</dbReference>
<reference evidence="5" key="1">
    <citation type="submission" date="2022-06" db="EMBL/GenBank/DDBJ databases">
        <title>Aquibacillus sp. a new bacterium isolated from soil saline samples.</title>
        <authorList>
            <person name="Galisteo C."/>
            <person name="De La Haba R."/>
            <person name="Sanchez-Porro C."/>
            <person name="Ventosa A."/>
        </authorList>
    </citation>
    <scope>NUCLEOTIDE SEQUENCE</scope>
    <source>
        <strain evidence="5">JCM 12387</strain>
    </source>
</reference>
<dbReference type="Gene3D" id="3.10.490.10">
    <property type="entry name" value="Gamma-glutamyl cyclotransferase-like"/>
    <property type="match status" value="1"/>
</dbReference>
<dbReference type="InterPro" id="IPR036568">
    <property type="entry name" value="GGCT-like_sf"/>
</dbReference>
<dbReference type="AlphaFoldDB" id="A0A9X3WNW5"/>
<dbReference type="Pfam" id="PF06094">
    <property type="entry name" value="GGACT"/>
    <property type="match status" value="1"/>
</dbReference>
<evidence type="ECO:0000256" key="1">
    <source>
        <dbReference type="ARBA" id="ARBA00008861"/>
    </source>
</evidence>
<evidence type="ECO:0000259" key="4">
    <source>
        <dbReference type="Pfam" id="PF06094"/>
    </source>
</evidence>
<dbReference type="RefSeq" id="WP_259865571.1">
    <property type="nucleotide sequence ID" value="NZ_JAMQJZ010000006.1"/>
</dbReference>
<proteinExistence type="inferred from homology"/>
<dbReference type="SUPFAM" id="SSF110857">
    <property type="entry name" value="Gamma-glutamyl cyclotransferase-like"/>
    <property type="match status" value="1"/>
</dbReference>
<protein>
    <recommendedName>
        <fullName evidence="3">Gamma-glutamylcyclotransferase family protein</fullName>
    </recommendedName>
</protein>
<dbReference type="GO" id="GO:0061929">
    <property type="term" value="F:gamma-glutamylaminecyclotransferase activity"/>
    <property type="evidence" value="ECO:0007669"/>
    <property type="project" value="InterPro"/>
</dbReference>
<feature type="domain" description="Gamma-glutamylcyclotransferase AIG2-like" evidence="4">
    <location>
        <begin position="6"/>
        <end position="125"/>
    </location>
</feature>
<evidence type="ECO:0000256" key="2">
    <source>
        <dbReference type="PIRSR" id="PIRSR639126-1"/>
    </source>
</evidence>
<dbReference type="InterPro" id="IPR039126">
    <property type="entry name" value="GGACT"/>
</dbReference>
<dbReference type="PANTHER" id="PTHR12510:SF4">
    <property type="entry name" value="GAMMA-GLUTAMYLAMINECYCLOTRANSFERASE"/>
    <property type="match status" value="1"/>
</dbReference>
<dbReference type="PANTHER" id="PTHR12510">
    <property type="entry name" value="TROPONIN C-AKIN-1 PROTEIN"/>
    <property type="match status" value="1"/>
</dbReference>
<organism evidence="5 6">
    <name type="scientific">Aquibacillus koreensis</name>
    <dbReference type="NCBI Taxonomy" id="279446"/>
    <lineage>
        <taxon>Bacteria</taxon>
        <taxon>Bacillati</taxon>
        <taxon>Bacillota</taxon>
        <taxon>Bacilli</taxon>
        <taxon>Bacillales</taxon>
        <taxon>Bacillaceae</taxon>
        <taxon>Aquibacillus</taxon>
    </lineage>
</organism>
<dbReference type="Proteomes" id="UP001145072">
    <property type="component" value="Unassembled WGS sequence"/>
</dbReference>
<accession>A0A9X3WNW5</accession>
<name>A0A9X3WNW5_9BACI</name>
<dbReference type="EMBL" id="JAMQJZ010000006">
    <property type="protein sequence ID" value="MDC3420749.1"/>
    <property type="molecule type" value="Genomic_DNA"/>
</dbReference>
<keyword evidence="6" id="KW-1185">Reference proteome</keyword>
<evidence type="ECO:0000313" key="5">
    <source>
        <dbReference type="EMBL" id="MDC3420749.1"/>
    </source>
</evidence>